<dbReference type="AlphaFoldDB" id="A0A061E4N0"/>
<dbReference type="InterPro" id="IPR015300">
    <property type="entry name" value="DNA-bd_pseudobarrel_sf"/>
</dbReference>
<name>A0A061E4N0_THECC</name>
<dbReference type="PROSITE" id="PS50863">
    <property type="entry name" value="B3"/>
    <property type="match status" value="1"/>
</dbReference>
<evidence type="ECO:0000256" key="2">
    <source>
        <dbReference type="ARBA" id="ARBA00023015"/>
    </source>
</evidence>
<reference evidence="8 9" key="1">
    <citation type="journal article" date="2013" name="Genome Biol.">
        <title>The genome sequence of the most widely cultivated cacao type and its use to identify candidate genes regulating pod color.</title>
        <authorList>
            <person name="Motamayor J.C."/>
            <person name="Mockaitis K."/>
            <person name="Schmutz J."/>
            <person name="Haiminen N."/>
            <person name="Iii D.L."/>
            <person name="Cornejo O."/>
            <person name="Findley S.D."/>
            <person name="Zheng P."/>
            <person name="Utro F."/>
            <person name="Royaert S."/>
            <person name="Saski C."/>
            <person name="Jenkins J."/>
            <person name="Podicheti R."/>
            <person name="Zhao M."/>
            <person name="Scheffler B.E."/>
            <person name="Stack J.C."/>
            <person name="Feltus F.A."/>
            <person name="Mustiga G.M."/>
            <person name="Amores F."/>
            <person name="Phillips W."/>
            <person name="Marelli J.P."/>
            <person name="May G.D."/>
            <person name="Shapiro H."/>
            <person name="Ma J."/>
            <person name="Bustamante C.D."/>
            <person name="Schnell R.J."/>
            <person name="Main D."/>
            <person name="Gilbert D."/>
            <person name="Parida L."/>
            <person name="Kuhn D.N."/>
        </authorList>
    </citation>
    <scope>NUCLEOTIDE SEQUENCE [LARGE SCALE GENOMIC DNA]</scope>
    <source>
        <strain evidence="9">cv. Matina 1-6</strain>
    </source>
</reference>
<protein>
    <submittedName>
        <fullName evidence="8">Uncharacterized protein isoform 1</fullName>
    </submittedName>
</protein>
<dbReference type="Gene3D" id="2.40.330.10">
    <property type="entry name" value="DNA-binding pseudobarrel domain"/>
    <property type="match status" value="2"/>
</dbReference>
<dbReference type="GO" id="GO:0005634">
    <property type="term" value="C:nucleus"/>
    <property type="evidence" value="ECO:0007669"/>
    <property type="project" value="UniProtKB-SubCell"/>
</dbReference>
<dbReference type="FunCoup" id="A0A061E4N0">
    <property type="interactions" value="20"/>
</dbReference>
<dbReference type="Proteomes" id="UP000026915">
    <property type="component" value="Chromosome 2"/>
</dbReference>
<dbReference type="OMA" id="ANTIFRS"/>
<evidence type="ECO:0000259" key="7">
    <source>
        <dbReference type="PROSITE" id="PS50863"/>
    </source>
</evidence>
<keyword evidence="3" id="KW-0238">DNA-binding</keyword>
<feature type="region of interest" description="Disordered" evidence="6">
    <location>
        <begin position="115"/>
        <end position="171"/>
    </location>
</feature>
<evidence type="ECO:0000313" key="8">
    <source>
        <dbReference type="EMBL" id="EOX97183.1"/>
    </source>
</evidence>
<keyword evidence="4" id="KW-0804">Transcription</keyword>
<evidence type="ECO:0000256" key="6">
    <source>
        <dbReference type="SAM" id="MobiDB-lite"/>
    </source>
</evidence>
<dbReference type="GO" id="GO:0003677">
    <property type="term" value="F:DNA binding"/>
    <property type="evidence" value="ECO:0007669"/>
    <property type="project" value="UniProtKB-KW"/>
</dbReference>
<accession>A0A061E4N0</accession>
<gene>
    <name evidence="8" type="ORF">TCM_006281</name>
</gene>
<comment type="subcellular location">
    <subcellularLocation>
        <location evidence="1">Nucleus</location>
    </subcellularLocation>
</comment>
<keyword evidence="9" id="KW-1185">Reference proteome</keyword>
<organism evidence="8 9">
    <name type="scientific">Theobroma cacao</name>
    <name type="common">Cacao</name>
    <name type="synonym">Cocoa</name>
    <dbReference type="NCBI Taxonomy" id="3641"/>
    <lineage>
        <taxon>Eukaryota</taxon>
        <taxon>Viridiplantae</taxon>
        <taxon>Streptophyta</taxon>
        <taxon>Embryophyta</taxon>
        <taxon>Tracheophyta</taxon>
        <taxon>Spermatophyta</taxon>
        <taxon>Magnoliopsida</taxon>
        <taxon>eudicotyledons</taxon>
        <taxon>Gunneridae</taxon>
        <taxon>Pentapetalae</taxon>
        <taxon>rosids</taxon>
        <taxon>malvids</taxon>
        <taxon>Malvales</taxon>
        <taxon>Malvaceae</taxon>
        <taxon>Byttnerioideae</taxon>
        <taxon>Theobroma</taxon>
    </lineage>
</organism>
<keyword evidence="2" id="KW-0805">Transcription regulation</keyword>
<feature type="compositionally biased region" description="Acidic residues" evidence="6">
    <location>
        <begin position="118"/>
        <end position="161"/>
    </location>
</feature>
<evidence type="ECO:0000256" key="4">
    <source>
        <dbReference type="ARBA" id="ARBA00023163"/>
    </source>
</evidence>
<dbReference type="Gramene" id="EOX97183">
    <property type="protein sequence ID" value="EOX97183"/>
    <property type="gene ID" value="TCM_006281"/>
</dbReference>
<dbReference type="EMBL" id="CM001880">
    <property type="protein sequence ID" value="EOX97183.1"/>
    <property type="molecule type" value="Genomic_DNA"/>
</dbReference>
<dbReference type="CDD" id="cd10017">
    <property type="entry name" value="B3_DNA"/>
    <property type="match status" value="1"/>
</dbReference>
<evidence type="ECO:0000256" key="5">
    <source>
        <dbReference type="ARBA" id="ARBA00023242"/>
    </source>
</evidence>
<dbReference type="PANTHER" id="PTHR31920:SF148">
    <property type="entry name" value="B3 DOMAIN-CONTAINING PROTEIN OS03G0621600"/>
    <property type="match status" value="1"/>
</dbReference>
<dbReference type="InterPro" id="IPR050655">
    <property type="entry name" value="Plant_B3_domain"/>
</dbReference>
<sequence>MSNFEAKNFFKVYLPKLSFERMSIPPTAVVCSNGLMPMPATATLRNCKGQCRHVELNKCDGRMFFEKGWRRFIDDNSIKEEDILVFSYVGCSVFDVKVYGFDGCEKNVSYLVEKGESGEEQGQEDDEEEDYGYQEEGEDSVLEMEDDDDDDGYLEEGEDSDLEMKREEENEEVLDTLTNRRGQRKINKRNSGLHEGLAAVNDEETTSMEVEYEELNPERYVQELNPYFVARTRLGRGNELIFLHYFDFLFSNIMFSHAPMPRMLVSLSGMFSTNFWLYSLCGSQYVPSTVIRDYDLILEDNQEITFLDPYDRKKIGKVRKWKDRRTCIIGWRSFCNRNRVNQERDVCICEFLLENENEQKPKFMKVHIIRGKHTKSQKSTLKHYQKKHSDKTLPGLTLYYSNQVQDASSLTMNSHGRGSNRPTLQSLVSKLPCEKVDIEHRKGHEELSKSNCGLL</sequence>
<evidence type="ECO:0000313" key="9">
    <source>
        <dbReference type="Proteomes" id="UP000026915"/>
    </source>
</evidence>
<evidence type="ECO:0000256" key="1">
    <source>
        <dbReference type="ARBA" id="ARBA00004123"/>
    </source>
</evidence>
<feature type="domain" description="TF-B3" evidence="7">
    <location>
        <begin position="1"/>
        <end position="102"/>
    </location>
</feature>
<dbReference type="eggNOG" id="ENOG502S4ID">
    <property type="taxonomic scope" value="Eukaryota"/>
</dbReference>
<dbReference type="InParanoid" id="A0A061E4N0"/>
<dbReference type="InterPro" id="IPR003340">
    <property type="entry name" value="B3_DNA-bd"/>
</dbReference>
<proteinExistence type="predicted"/>
<evidence type="ECO:0000256" key="3">
    <source>
        <dbReference type="ARBA" id="ARBA00023125"/>
    </source>
</evidence>
<dbReference type="SUPFAM" id="SSF101936">
    <property type="entry name" value="DNA-binding pseudobarrel domain"/>
    <property type="match status" value="2"/>
</dbReference>
<dbReference type="PANTHER" id="PTHR31920">
    <property type="entry name" value="B3 DOMAIN-CONTAINING"/>
    <property type="match status" value="1"/>
</dbReference>
<dbReference type="SMART" id="SM01019">
    <property type="entry name" value="B3"/>
    <property type="match status" value="2"/>
</dbReference>
<dbReference type="STRING" id="3641.A0A061E4N0"/>
<dbReference type="HOGENOM" id="CLU_048511_2_0_1"/>
<dbReference type="Pfam" id="PF02362">
    <property type="entry name" value="B3"/>
    <property type="match status" value="1"/>
</dbReference>
<keyword evidence="5" id="KW-0539">Nucleus</keyword>